<evidence type="ECO:0000256" key="8">
    <source>
        <dbReference type="RuleBase" id="RU363090"/>
    </source>
</evidence>
<protein>
    <recommendedName>
        <fullName evidence="8">Kinase</fullName>
        <ecNumber evidence="8">2.7.-.-</ecNumber>
    </recommendedName>
</protein>
<organism evidence="9 10">
    <name type="scientific">Stegodyphus mimosarum</name>
    <name type="common">African social velvet spider</name>
    <dbReference type="NCBI Taxonomy" id="407821"/>
    <lineage>
        <taxon>Eukaryota</taxon>
        <taxon>Metazoa</taxon>
        <taxon>Ecdysozoa</taxon>
        <taxon>Arthropoda</taxon>
        <taxon>Chelicerata</taxon>
        <taxon>Arachnida</taxon>
        <taxon>Araneae</taxon>
        <taxon>Araneomorphae</taxon>
        <taxon>Entelegynae</taxon>
        <taxon>Eresoidea</taxon>
        <taxon>Eresidae</taxon>
        <taxon>Stegodyphus</taxon>
    </lineage>
</organism>
<dbReference type="InterPro" id="IPR038286">
    <property type="entry name" value="IPK_sf"/>
</dbReference>
<dbReference type="EMBL" id="KK117609">
    <property type="protein sequence ID" value="KFM70953.1"/>
    <property type="molecule type" value="Genomic_DNA"/>
</dbReference>
<dbReference type="GO" id="GO:0008440">
    <property type="term" value="F:inositol-1,4,5-trisphosphate 3-kinase activity"/>
    <property type="evidence" value="ECO:0007669"/>
    <property type="project" value="TreeGrafter"/>
</dbReference>
<dbReference type="GO" id="GO:0047326">
    <property type="term" value="F:inositol-1,3,4,6-tetrakisphosphate 5-kinase activity"/>
    <property type="evidence" value="ECO:0007669"/>
    <property type="project" value="RHEA"/>
</dbReference>
<dbReference type="PANTHER" id="PTHR12400:SF51">
    <property type="entry name" value="INOSITOL POLYPHOSPHATE MULTIKINASE"/>
    <property type="match status" value="1"/>
</dbReference>
<name>A0A087U0R4_STEMI</name>
<evidence type="ECO:0000256" key="5">
    <source>
        <dbReference type="ARBA" id="ARBA00022840"/>
    </source>
</evidence>
<dbReference type="Pfam" id="PF03770">
    <property type="entry name" value="IPK"/>
    <property type="match status" value="1"/>
</dbReference>
<evidence type="ECO:0000256" key="3">
    <source>
        <dbReference type="ARBA" id="ARBA00022741"/>
    </source>
</evidence>
<dbReference type="GO" id="GO:0005634">
    <property type="term" value="C:nucleus"/>
    <property type="evidence" value="ECO:0007669"/>
    <property type="project" value="TreeGrafter"/>
</dbReference>
<keyword evidence="2 8" id="KW-0808">Transferase</keyword>
<gene>
    <name evidence="9" type="ORF">X975_18875</name>
</gene>
<dbReference type="GO" id="GO:0005524">
    <property type="term" value="F:ATP binding"/>
    <property type="evidence" value="ECO:0007669"/>
    <property type="project" value="UniProtKB-KW"/>
</dbReference>
<dbReference type="InterPro" id="IPR005522">
    <property type="entry name" value="IPK"/>
</dbReference>
<keyword evidence="5" id="KW-0067">ATP-binding</keyword>
<feature type="non-terminal residue" evidence="9">
    <location>
        <position position="251"/>
    </location>
</feature>
<evidence type="ECO:0000256" key="2">
    <source>
        <dbReference type="ARBA" id="ARBA00022679"/>
    </source>
</evidence>
<dbReference type="OrthoDB" id="5958943at2759"/>
<evidence type="ECO:0000256" key="1">
    <source>
        <dbReference type="ARBA" id="ARBA00007374"/>
    </source>
</evidence>
<evidence type="ECO:0000256" key="7">
    <source>
        <dbReference type="ARBA" id="ARBA00036525"/>
    </source>
</evidence>
<comment type="similarity">
    <text evidence="1 8">Belongs to the inositol phosphokinase (IPK) family.</text>
</comment>
<evidence type="ECO:0000313" key="9">
    <source>
        <dbReference type="EMBL" id="KFM70953.1"/>
    </source>
</evidence>
<dbReference type="EC" id="2.7.-.-" evidence="8"/>
<keyword evidence="10" id="KW-1185">Reference proteome</keyword>
<dbReference type="Proteomes" id="UP000054359">
    <property type="component" value="Unassembled WGS sequence"/>
</dbReference>
<dbReference type="GO" id="GO:0032958">
    <property type="term" value="P:inositol phosphate biosynthetic process"/>
    <property type="evidence" value="ECO:0007669"/>
    <property type="project" value="InterPro"/>
</dbReference>
<dbReference type="OMA" id="DCAFAAT"/>
<comment type="catalytic activity">
    <reaction evidence="7">
        <text>1D-myo-inositol 1,3,4,6-tetrakisphosphate + ATP = 1D-myo-inositol 1,3,4,5,6-pentakisphosphate + ADP + H(+)</text>
        <dbReference type="Rhea" id="RHEA:12717"/>
        <dbReference type="ChEBI" id="CHEBI:15378"/>
        <dbReference type="ChEBI" id="CHEBI:30616"/>
        <dbReference type="ChEBI" id="CHEBI:57660"/>
        <dbReference type="ChEBI" id="CHEBI:57733"/>
        <dbReference type="ChEBI" id="CHEBI:456216"/>
        <dbReference type="EC" id="2.7.1.140"/>
    </reaction>
</comment>
<dbReference type="AlphaFoldDB" id="A0A087U0R4"/>
<evidence type="ECO:0000256" key="6">
    <source>
        <dbReference type="ARBA" id="ARBA00036164"/>
    </source>
</evidence>
<evidence type="ECO:0000256" key="4">
    <source>
        <dbReference type="ARBA" id="ARBA00022777"/>
    </source>
</evidence>
<dbReference type="SUPFAM" id="SSF56104">
    <property type="entry name" value="SAICAR synthase-like"/>
    <property type="match status" value="1"/>
</dbReference>
<proteinExistence type="inferred from homology"/>
<reference evidence="9 10" key="1">
    <citation type="submission" date="2013-11" db="EMBL/GenBank/DDBJ databases">
        <title>Genome sequencing of Stegodyphus mimosarum.</title>
        <authorList>
            <person name="Bechsgaard J."/>
        </authorList>
    </citation>
    <scope>NUCLEOTIDE SEQUENCE [LARGE SCALE GENOMIC DNA]</scope>
</reference>
<keyword evidence="3" id="KW-0547">Nucleotide-binding</keyword>
<sequence length="251" mass="28617">MDQNGQTLNNTFPDLPPDVYLFALQIAGHKHGEGKSKLGVLKHKNGNILKPLPQGDVRASRELSFYENVYRNCDHDSDLSELVKYLPAFHGTLETKDMTYLCLEDVCENFQKPSVLDIKIGLVTHDPTATKEKIRLEKEKYPHAKILGFRILGMKVYLDAEKTYISKDKIFGRQLAAEDIISGLGIFLTENEQLNCLILSGFVHKLVLLSQWFSKQRKFAFYSSSLLFVYEGSTSSWTKWIQSNIMNIHSP</sequence>
<evidence type="ECO:0000313" key="10">
    <source>
        <dbReference type="Proteomes" id="UP000054359"/>
    </source>
</evidence>
<keyword evidence="4 8" id="KW-0418">Kinase</keyword>
<accession>A0A087U0R4</accession>
<dbReference type="Gene3D" id="3.30.470.160">
    <property type="entry name" value="Inositol polyphosphate kinase"/>
    <property type="match status" value="1"/>
</dbReference>
<dbReference type="STRING" id="407821.A0A087U0R4"/>
<comment type="catalytic activity">
    <reaction evidence="6">
        <text>1D-myo-inositol 1,4,5-trisphosphate + 2 ATP = 1D-myo-inositol 1,3,4,5,6-pentakisphosphate + 2 ADP + 2 H(+)</text>
        <dbReference type="Rhea" id="RHEA:32359"/>
        <dbReference type="ChEBI" id="CHEBI:15378"/>
        <dbReference type="ChEBI" id="CHEBI:30616"/>
        <dbReference type="ChEBI" id="CHEBI:57733"/>
        <dbReference type="ChEBI" id="CHEBI:203600"/>
        <dbReference type="ChEBI" id="CHEBI:456216"/>
        <dbReference type="EC" id="2.7.1.151"/>
    </reaction>
</comment>
<dbReference type="GO" id="GO:0005737">
    <property type="term" value="C:cytoplasm"/>
    <property type="evidence" value="ECO:0007669"/>
    <property type="project" value="TreeGrafter"/>
</dbReference>
<dbReference type="PANTHER" id="PTHR12400">
    <property type="entry name" value="INOSITOL POLYPHOSPHATE KINASE"/>
    <property type="match status" value="1"/>
</dbReference>